<dbReference type="EMBL" id="JBHTNF010000026">
    <property type="protein sequence ID" value="MFD1330360.1"/>
    <property type="molecule type" value="Genomic_DNA"/>
</dbReference>
<name>A0ABW3Z282_MYCRA</name>
<evidence type="ECO:0000313" key="2">
    <source>
        <dbReference type="Proteomes" id="UP001597173"/>
    </source>
</evidence>
<evidence type="ECO:0000313" key="1">
    <source>
        <dbReference type="EMBL" id="MFD1330360.1"/>
    </source>
</evidence>
<protein>
    <submittedName>
        <fullName evidence="1">Uncharacterized protein</fullName>
    </submittedName>
</protein>
<organism evidence="1 2">
    <name type="scientific">Mycoplana ramosa</name>
    <name type="common">Mycoplana bullata</name>
    <dbReference type="NCBI Taxonomy" id="40837"/>
    <lineage>
        <taxon>Bacteria</taxon>
        <taxon>Pseudomonadati</taxon>
        <taxon>Pseudomonadota</taxon>
        <taxon>Alphaproteobacteria</taxon>
        <taxon>Hyphomicrobiales</taxon>
        <taxon>Rhizobiaceae</taxon>
        <taxon>Mycoplana</taxon>
    </lineage>
</organism>
<dbReference type="RefSeq" id="WP_374841404.1">
    <property type="nucleotide sequence ID" value="NZ_JBHEEW010000029.1"/>
</dbReference>
<reference evidence="2" key="1">
    <citation type="journal article" date="2019" name="Int. J. Syst. Evol. Microbiol.">
        <title>The Global Catalogue of Microorganisms (GCM) 10K type strain sequencing project: providing services to taxonomists for standard genome sequencing and annotation.</title>
        <authorList>
            <consortium name="The Broad Institute Genomics Platform"/>
            <consortium name="The Broad Institute Genome Sequencing Center for Infectious Disease"/>
            <person name="Wu L."/>
            <person name="Ma J."/>
        </authorList>
    </citation>
    <scope>NUCLEOTIDE SEQUENCE [LARGE SCALE GENOMIC DNA]</scope>
    <source>
        <strain evidence="2">CCUG 55609</strain>
    </source>
</reference>
<comment type="caution">
    <text evidence="1">The sequence shown here is derived from an EMBL/GenBank/DDBJ whole genome shotgun (WGS) entry which is preliminary data.</text>
</comment>
<accession>A0ABW3Z282</accession>
<dbReference type="Proteomes" id="UP001597173">
    <property type="component" value="Unassembled WGS sequence"/>
</dbReference>
<keyword evidence="2" id="KW-1185">Reference proteome</keyword>
<sequence length="191" mass="21565">MTVKPENVPDDLDQLRPAFVRSVGLTPGERYLAELADHTFLKLWSYPNPFREQKLGGVGDGKELCDLLVVCDPHVIIFSEKEISWSDKPVDVAWARWYRKAVDAAADQLRGAERWLRDFPDRLFMDAKCTVPFPLALPPTDTRRVHRVVVSRGAAAACIERFRGGLGTLCSGSAPLRQKWLNREERIFGSS</sequence>
<gene>
    <name evidence="1" type="ORF">ACFQ33_20945</name>
</gene>
<proteinExistence type="predicted"/>